<organism evidence="2 3">
    <name type="scientific">Fusarium culmorum</name>
    <dbReference type="NCBI Taxonomy" id="5516"/>
    <lineage>
        <taxon>Eukaryota</taxon>
        <taxon>Fungi</taxon>
        <taxon>Dikarya</taxon>
        <taxon>Ascomycota</taxon>
        <taxon>Pezizomycotina</taxon>
        <taxon>Sordariomycetes</taxon>
        <taxon>Hypocreomycetidae</taxon>
        <taxon>Hypocreales</taxon>
        <taxon>Nectriaceae</taxon>
        <taxon>Fusarium</taxon>
    </lineage>
</organism>
<evidence type="ECO:0008006" key="4">
    <source>
        <dbReference type="Google" id="ProtNLM"/>
    </source>
</evidence>
<feature type="compositionally biased region" description="Polar residues" evidence="1">
    <location>
        <begin position="226"/>
        <end position="236"/>
    </location>
</feature>
<dbReference type="AlphaFoldDB" id="A0A2T4GIF1"/>
<protein>
    <recommendedName>
        <fullName evidence="4">M protein repeat protein</fullName>
    </recommendedName>
</protein>
<feature type="compositionally biased region" description="Basic and acidic residues" evidence="1">
    <location>
        <begin position="48"/>
        <end position="75"/>
    </location>
</feature>
<dbReference type="OrthoDB" id="5413982at2759"/>
<dbReference type="Proteomes" id="UP000241587">
    <property type="component" value="Unassembled WGS sequence"/>
</dbReference>
<feature type="compositionally biased region" description="Acidic residues" evidence="1">
    <location>
        <begin position="91"/>
        <end position="112"/>
    </location>
</feature>
<dbReference type="OMA" id="HEVYRKQ"/>
<proteinExistence type="predicted"/>
<feature type="region of interest" description="Disordered" evidence="1">
    <location>
        <begin position="278"/>
        <end position="300"/>
    </location>
</feature>
<evidence type="ECO:0000256" key="1">
    <source>
        <dbReference type="SAM" id="MobiDB-lite"/>
    </source>
</evidence>
<feature type="region of interest" description="Disordered" evidence="1">
    <location>
        <begin position="380"/>
        <end position="441"/>
    </location>
</feature>
<evidence type="ECO:0000313" key="3">
    <source>
        <dbReference type="Proteomes" id="UP000241587"/>
    </source>
</evidence>
<reference evidence="2 3" key="1">
    <citation type="submission" date="2018-02" db="EMBL/GenBank/DDBJ databases">
        <title>Fusarium culmorum secondary metabolites in fungal-bacterial-plant interactions.</title>
        <authorList>
            <person name="Schmidt R."/>
        </authorList>
    </citation>
    <scope>NUCLEOTIDE SEQUENCE [LARGE SCALE GENOMIC DNA]</scope>
    <source>
        <strain evidence="2 3">PV</strain>
    </source>
</reference>
<comment type="caution">
    <text evidence="2">The sequence shown here is derived from an EMBL/GenBank/DDBJ whole genome shotgun (WGS) entry which is preliminary data.</text>
</comment>
<feature type="compositionally biased region" description="Polar residues" evidence="1">
    <location>
        <begin position="114"/>
        <end position="138"/>
    </location>
</feature>
<feature type="compositionally biased region" description="Basic and acidic residues" evidence="1">
    <location>
        <begin position="1"/>
        <end position="23"/>
    </location>
</feature>
<feature type="region of interest" description="Disordered" evidence="1">
    <location>
        <begin position="325"/>
        <end position="344"/>
    </location>
</feature>
<evidence type="ECO:0000313" key="2">
    <source>
        <dbReference type="EMBL" id="PTD03346.1"/>
    </source>
</evidence>
<gene>
    <name evidence="2" type="ORF">FCULG_00009344</name>
</gene>
<dbReference type="EMBL" id="PVEM01000016">
    <property type="protein sequence ID" value="PTD03346.1"/>
    <property type="molecule type" value="Genomic_DNA"/>
</dbReference>
<feature type="compositionally biased region" description="Acidic residues" evidence="1">
    <location>
        <begin position="428"/>
        <end position="439"/>
    </location>
</feature>
<sequence>MADAEEKARKEKIAAAKKRVEQMKKKKKGAPAKQTKTEAAETPAPEPAEEKTEDTPAVEEKPAEEPPKNTDDKPAKASSKGPKKPLKIETKDEDESDSDSDSDSESESDDENSPAATPSLAQQSKLRSTSFRAGSNPSGGAASPFSPDGETAPDIYRKHVARIEELEKENKRLSKEATDSEKRWQKAENELADIREAEGEESGKTGSHDDGLLDSLKSQMAALERQNAQLQQQVSRGPSHGHRQSVSMATPPADFKAELEAKTATIESMEIEISKLRAQAERHASGSSPEKEQVTALEDKLARAEAAAGKAQRELQDLKRNLERTAEKAVREGSERTSAETKVKTLEHELEEVKNARDELEKKVEALDKKATALTTLHKEQDSRLQAVKKEKEKAEHQVTELQEKVEKLESENTKLKSRRSLEGGGGLDDEGVDELEDEERQKLERKIRALESEVHELRSGYGLKSVVSWKQPAQVSRTSTLLQDTACLPLSEGSLAPAESWPQCTCWGGDDEFLEDDDMDFDEDAFRKAQEEESKRRLERIKEIKRSLKHWEGWRLDIVDIRRGVMKVLERSLMSKSSIVVCDGY</sequence>
<feature type="region of interest" description="Disordered" evidence="1">
    <location>
        <begin position="1"/>
        <end position="252"/>
    </location>
</feature>
<keyword evidence="3" id="KW-1185">Reference proteome</keyword>
<accession>A0A2T4GIF1</accession>
<dbReference type="Gene3D" id="1.20.5.1160">
    <property type="entry name" value="Vasodilator-stimulated phosphoprotein"/>
    <property type="match status" value="1"/>
</dbReference>
<feature type="compositionally biased region" description="Basic and acidic residues" evidence="1">
    <location>
        <begin position="380"/>
        <end position="415"/>
    </location>
</feature>
<name>A0A2T4GIF1_FUSCU</name>
<feature type="compositionally biased region" description="Basic and acidic residues" evidence="1">
    <location>
        <begin position="155"/>
        <end position="211"/>
    </location>
</feature>